<dbReference type="PANTHER" id="PTHR22852:SF0">
    <property type="entry name" value="DENTICLELESS PROTEIN HOMOLOG"/>
    <property type="match status" value="1"/>
</dbReference>
<evidence type="ECO:0000256" key="2">
    <source>
        <dbReference type="ARBA" id="ARBA00022574"/>
    </source>
</evidence>
<dbReference type="InterPro" id="IPR015943">
    <property type="entry name" value="WD40/YVTN_repeat-like_dom_sf"/>
</dbReference>
<dbReference type="InterPro" id="IPR036322">
    <property type="entry name" value="WD40_repeat_dom_sf"/>
</dbReference>
<proteinExistence type="inferred from homology"/>
<dbReference type="GO" id="GO:0005634">
    <property type="term" value="C:nucleus"/>
    <property type="evidence" value="ECO:0007669"/>
    <property type="project" value="TreeGrafter"/>
</dbReference>
<dbReference type="InParanoid" id="A0A0C3C2I8"/>
<evidence type="ECO:0000256" key="5">
    <source>
        <dbReference type="ARBA" id="ARBA00038344"/>
    </source>
</evidence>
<dbReference type="Gene3D" id="2.130.10.10">
    <property type="entry name" value="YVTN repeat-like/Quinoprotein amine dehydrogenase"/>
    <property type="match status" value="2"/>
</dbReference>
<dbReference type="OrthoDB" id="2096344at2759"/>
<dbReference type="InterPro" id="IPR001680">
    <property type="entry name" value="WD40_rpt"/>
</dbReference>
<organism evidence="8 9">
    <name type="scientific">Piloderma croceum (strain F 1598)</name>
    <dbReference type="NCBI Taxonomy" id="765440"/>
    <lineage>
        <taxon>Eukaryota</taxon>
        <taxon>Fungi</taxon>
        <taxon>Dikarya</taxon>
        <taxon>Basidiomycota</taxon>
        <taxon>Agaricomycotina</taxon>
        <taxon>Agaricomycetes</taxon>
        <taxon>Agaricomycetidae</taxon>
        <taxon>Atheliales</taxon>
        <taxon>Atheliaceae</taxon>
        <taxon>Piloderma</taxon>
    </lineage>
</organism>
<evidence type="ECO:0000256" key="6">
    <source>
        <dbReference type="PROSITE-ProRule" id="PRU00221"/>
    </source>
</evidence>
<feature type="compositionally biased region" description="Acidic residues" evidence="7">
    <location>
        <begin position="71"/>
        <end position="81"/>
    </location>
</feature>
<feature type="repeat" description="WD" evidence="6">
    <location>
        <begin position="253"/>
        <end position="288"/>
    </location>
</feature>
<name>A0A0C3C2I8_PILCF</name>
<dbReference type="SUPFAM" id="SSF50978">
    <property type="entry name" value="WD40 repeat-like"/>
    <property type="match status" value="1"/>
</dbReference>
<dbReference type="GO" id="GO:0043161">
    <property type="term" value="P:proteasome-mediated ubiquitin-dependent protein catabolic process"/>
    <property type="evidence" value="ECO:0007669"/>
    <property type="project" value="TreeGrafter"/>
</dbReference>
<dbReference type="HOGENOM" id="CLU_038595_0_0_1"/>
<protein>
    <recommendedName>
        <fullName evidence="10">Anaphase-promoting complex subunit 4 WD40 domain-containing protein</fullName>
    </recommendedName>
</protein>
<comment type="similarity">
    <text evidence="5">Belongs to the WD repeat cdt2 family.</text>
</comment>
<comment type="pathway">
    <text evidence="1">Protein modification; protein ubiquitination.</text>
</comment>
<keyword evidence="4" id="KW-0833">Ubl conjugation pathway</keyword>
<dbReference type="PRINTS" id="PR00320">
    <property type="entry name" value="GPROTEINBRPT"/>
</dbReference>
<dbReference type="Proteomes" id="UP000054166">
    <property type="component" value="Unassembled WGS sequence"/>
</dbReference>
<feature type="compositionally biased region" description="Polar residues" evidence="7">
    <location>
        <begin position="324"/>
        <end position="334"/>
    </location>
</feature>
<keyword evidence="3" id="KW-0677">Repeat</keyword>
<dbReference type="InterPro" id="IPR051865">
    <property type="entry name" value="WD-repeat_CDT2_adapter"/>
</dbReference>
<keyword evidence="9" id="KW-1185">Reference proteome</keyword>
<evidence type="ECO:0008006" key="10">
    <source>
        <dbReference type="Google" id="ProtNLM"/>
    </source>
</evidence>
<gene>
    <name evidence="8" type="ORF">PILCRDRAFT_6671</name>
</gene>
<dbReference type="InterPro" id="IPR019775">
    <property type="entry name" value="WD40_repeat_CS"/>
</dbReference>
<dbReference type="PROSITE" id="PS50082">
    <property type="entry name" value="WD_REPEATS_2"/>
    <property type="match status" value="2"/>
</dbReference>
<evidence type="ECO:0000256" key="7">
    <source>
        <dbReference type="SAM" id="MobiDB-lite"/>
    </source>
</evidence>
<dbReference type="FunCoup" id="A0A0C3C2I8">
    <property type="interactions" value="207"/>
</dbReference>
<feature type="region of interest" description="Disordered" evidence="7">
    <location>
        <begin position="313"/>
        <end position="334"/>
    </location>
</feature>
<feature type="repeat" description="WD" evidence="6">
    <location>
        <begin position="495"/>
        <end position="524"/>
    </location>
</feature>
<dbReference type="Pfam" id="PF00400">
    <property type="entry name" value="WD40"/>
    <property type="match status" value="4"/>
</dbReference>
<sequence length="551" mass="59695">MPLGTSAASRPALINCTNVYTNNTPSPWTVIQLQGVKRPSSEAENGGLKKRLKVSRSKEQPQEESIANEERSDDEGDSDEEMEDICAVRARARRGTVFGMMNAAAMGHPGSRQGLLSTRPILQTFVSSHKADVFKCYSVAADTYLTPPYACAYSNSARNGGTPLLAIATEQGTVHILDTTKRRDWDYGMALLVITLHLLDECPPEPQRTTLQPHDNGIFDLKWNLSDTLLASASGDLTTRISCPTTQRSLYTLGGHNSTVKCVSWDPNHQDLLSTGGRDGSVHIWDLRVQSGKECAGVPVLSPVLSIRGAHDEEIKGKCRKKSPTSPSNKTITSLSYPASQPYNLISSGSNDGILRCWDLRLPLTSTNNTSPCKPKPTNSSATDPTTLNGSRPRGIMSLTQGTGPTAGLLFALAADSRIYTYSTSSTLNPLSSHTYSHKNMQTHSFYVRIATSPCGRWLVSGGAGAGSAFLYDIGNAARMSSMSQYEGHSRGVQLRGQTGEVAAVDWADGMLATCADDGTVRVWRPDGDVKRRCAKDPEELKWEYAWSVDS</sequence>
<dbReference type="PROSITE" id="PS50294">
    <property type="entry name" value="WD_REPEATS_REGION"/>
    <property type="match status" value="1"/>
</dbReference>
<accession>A0A0C3C2I8</accession>
<dbReference type="SMART" id="SM00320">
    <property type="entry name" value="WD40"/>
    <property type="match status" value="5"/>
</dbReference>
<feature type="compositionally biased region" description="Polar residues" evidence="7">
    <location>
        <begin position="368"/>
        <end position="390"/>
    </location>
</feature>
<reference evidence="9" key="2">
    <citation type="submission" date="2015-01" db="EMBL/GenBank/DDBJ databases">
        <title>Evolutionary Origins and Diversification of the Mycorrhizal Mutualists.</title>
        <authorList>
            <consortium name="DOE Joint Genome Institute"/>
            <consortium name="Mycorrhizal Genomics Consortium"/>
            <person name="Kohler A."/>
            <person name="Kuo A."/>
            <person name="Nagy L.G."/>
            <person name="Floudas D."/>
            <person name="Copeland A."/>
            <person name="Barry K.W."/>
            <person name="Cichocki N."/>
            <person name="Veneault-Fourrey C."/>
            <person name="LaButti K."/>
            <person name="Lindquist E.A."/>
            <person name="Lipzen A."/>
            <person name="Lundell T."/>
            <person name="Morin E."/>
            <person name="Murat C."/>
            <person name="Riley R."/>
            <person name="Ohm R."/>
            <person name="Sun H."/>
            <person name="Tunlid A."/>
            <person name="Henrissat B."/>
            <person name="Grigoriev I.V."/>
            <person name="Hibbett D.S."/>
            <person name="Martin F."/>
        </authorList>
    </citation>
    <scope>NUCLEOTIDE SEQUENCE [LARGE SCALE GENOMIC DNA]</scope>
    <source>
        <strain evidence="9">F 1598</strain>
    </source>
</reference>
<feature type="region of interest" description="Disordered" evidence="7">
    <location>
        <begin position="368"/>
        <end position="399"/>
    </location>
</feature>
<evidence type="ECO:0000256" key="3">
    <source>
        <dbReference type="ARBA" id="ARBA00022737"/>
    </source>
</evidence>
<feature type="region of interest" description="Disordered" evidence="7">
    <location>
        <begin position="35"/>
        <end position="81"/>
    </location>
</feature>
<dbReference type="InterPro" id="IPR020472">
    <property type="entry name" value="WD40_PAC1"/>
</dbReference>
<dbReference type="AlphaFoldDB" id="A0A0C3C2I8"/>
<dbReference type="GO" id="GO:0030674">
    <property type="term" value="F:protein-macromolecule adaptor activity"/>
    <property type="evidence" value="ECO:0007669"/>
    <property type="project" value="TreeGrafter"/>
</dbReference>
<evidence type="ECO:0000313" key="8">
    <source>
        <dbReference type="EMBL" id="KIM83772.1"/>
    </source>
</evidence>
<evidence type="ECO:0000313" key="9">
    <source>
        <dbReference type="Proteomes" id="UP000054166"/>
    </source>
</evidence>
<dbReference type="PANTHER" id="PTHR22852">
    <property type="entry name" value="LETHAL 2 DENTICLELESS PROTEIN RETINOIC ACID-REGULATED NUCLEAR MATRIX-ASSOCIATED PROTEIN"/>
    <property type="match status" value="1"/>
</dbReference>
<reference evidence="8 9" key="1">
    <citation type="submission" date="2014-04" db="EMBL/GenBank/DDBJ databases">
        <authorList>
            <consortium name="DOE Joint Genome Institute"/>
            <person name="Kuo A."/>
            <person name="Tarkka M."/>
            <person name="Buscot F."/>
            <person name="Kohler A."/>
            <person name="Nagy L.G."/>
            <person name="Floudas D."/>
            <person name="Copeland A."/>
            <person name="Barry K.W."/>
            <person name="Cichocki N."/>
            <person name="Veneault-Fourrey C."/>
            <person name="LaButti K."/>
            <person name="Lindquist E.A."/>
            <person name="Lipzen A."/>
            <person name="Lundell T."/>
            <person name="Morin E."/>
            <person name="Murat C."/>
            <person name="Sun H."/>
            <person name="Tunlid A."/>
            <person name="Henrissat B."/>
            <person name="Grigoriev I.V."/>
            <person name="Hibbett D.S."/>
            <person name="Martin F."/>
            <person name="Nordberg H.P."/>
            <person name="Cantor M.N."/>
            <person name="Hua S.X."/>
        </authorList>
    </citation>
    <scope>NUCLEOTIDE SEQUENCE [LARGE SCALE GENOMIC DNA]</scope>
    <source>
        <strain evidence="8 9">F 1598</strain>
    </source>
</reference>
<keyword evidence="2 6" id="KW-0853">WD repeat</keyword>
<dbReference type="PROSITE" id="PS00678">
    <property type="entry name" value="WD_REPEATS_1"/>
    <property type="match status" value="1"/>
</dbReference>
<dbReference type="STRING" id="765440.A0A0C3C2I8"/>
<evidence type="ECO:0000256" key="1">
    <source>
        <dbReference type="ARBA" id="ARBA00004906"/>
    </source>
</evidence>
<evidence type="ECO:0000256" key="4">
    <source>
        <dbReference type="ARBA" id="ARBA00022786"/>
    </source>
</evidence>
<dbReference type="EMBL" id="KN832989">
    <property type="protein sequence ID" value="KIM83772.1"/>
    <property type="molecule type" value="Genomic_DNA"/>
</dbReference>